<feature type="region of interest" description="Disordered" evidence="1">
    <location>
        <begin position="1"/>
        <end position="24"/>
    </location>
</feature>
<dbReference type="Proteomes" id="UP001355207">
    <property type="component" value="Chromosome 2"/>
</dbReference>
<sequence length="304" mass="34012">MNQPLPASQTKHLTNLSHPLTPPNQQINVTLNQISSIPSSDGSSDGSTGTTGTTLWLSSQILSLYLSSVLAASSATSKIESLNAIQKGKKRVFELGGGIGYSTLNILSLGYGVTSTDIEPVLSKVLKPNVENGKRTLKNNGFNIDDNDIQIKGLDWCRIAKLYDDNTQKDGSITKVIPTEFDYLEKGFDIIIMSDTFYSLELIEPLWKTLLFISLSSFDRSPPHDGNTTTNNNTSTGRYPVIYIGLERRDPKLIDTALEHGKRLKFDLKKINKSRLNKEIQSNWNKWNADDWNDIEIWKCRYKP</sequence>
<dbReference type="AlphaFoldDB" id="A0AAX4JNK8"/>
<dbReference type="GeneID" id="91092545"/>
<proteinExistence type="predicted"/>
<dbReference type="Pfam" id="PF10294">
    <property type="entry name" value="Methyltransf_16"/>
    <property type="match status" value="1"/>
</dbReference>
<reference evidence="2 3" key="1">
    <citation type="submission" date="2024-01" db="EMBL/GenBank/DDBJ databases">
        <title>Comparative genomics of Cryptococcus and Kwoniella reveals pathogenesis evolution and contrasting modes of karyotype evolution via chromosome fusion or intercentromeric recombination.</title>
        <authorList>
            <person name="Coelho M.A."/>
            <person name="David-Palma M."/>
            <person name="Shea T."/>
            <person name="Bowers K."/>
            <person name="McGinley-Smith S."/>
            <person name="Mohammad A.W."/>
            <person name="Gnirke A."/>
            <person name="Yurkov A.M."/>
            <person name="Nowrousian M."/>
            <person name="Sun S."/>
            <person name="Cuomo C.A."/>
            <person name="Heitman J."/>
        </authorList>
    </citation>
    <scope>NUCLEOTIDE SEQUENCE [LARGE SCALE GENOMIC DNA]</scope>
    <source>
        <strain evidence="2 3">CBS 6074</strain>
    </source>
</reference>
<organism evidence="2 3">
    <name type="scientific">Kwoniella dendrophila CBS 6074</name>
    <dbReference type="NCBI Taxonomy" id="1295534"/>
    <lineage>
        <taxon>Eukaryota</taxon>
        <taxon>Fungi</taxon>
        <taxon>Dikarya</taxon>
        <taxon>Basidiomycota</taxon>
        <taxon>Agaricomycotina</taxon>
        <taxon>Tremellomycetes</taxon>
        <taxon>Tremellales</taxon>
        <taxon>Cryptococcaceae</taxon>
        <taxon>Kwoniella</taxon>
    </lineage>
</organism>
<dbReference type="SUPFAM" id="SSF53335">
    <property type="entry name" value="S-adenosyl-L-methionine-dependent methyltransferases"/>
    <property type="match status" value="1"/>
</dbReference>
<accession>A0AAX4JNK8</accession>
<dbReference type="InterPro" id="IPR029063">
    <property type="entry name" value="SAM-dependent_MTases_sf"/>
</dbReference>
<gene>
    <name evidence="2" type="ORF">L201_001873</name>
</gene>
<evidence type="ECO:0000256" key="1">
    <source>
        <dbReference type="SAM" id="MobiDB-lite"/>
    </source>
</evidence>
<evidence type="ECO:0000313" key="2">
    <source>
        <dbReference type="EMBL" id="WWC86992.1"/>
    </source>
</evidence>
<dbReference type="Gene3D" id="3.40.50.150">
    <property type="entry name" value="Vaccinia Virus protein VP39"/>
    <property type="match status" value="1"/>
</dbReference>
<evidence type="ECO:0000313" key="3">
    <source>
        <dbReference type="Proteomes" id="UP001355207"/>
    </source>
</evidence>
<protein>
    <submittedName>
        <fullName evidence="2">Uncharacterized protein</fullName>
    </submittedName>
</protein>
<dbReference type="GO" id="GO:0005634">
    <property type="term" value="C:nucleus"/>
    <property type="evidence" value="ECO:0007669"/>
    <property type="project" value="TreeGrafter"/>
</dbReference>
<dbReference type="InterPro" id="IPR019410">
    <property type="entry name" value="Methyltransf_16"/>
</dbReference>
<keyword evidence="3" id="KW-1185">Reference proteome</keyword>
<dbReference type="GO" id="GO:0008757">
    <property type="term" value="F:S-adenosylmethionine-dependent methyltransferase activity"/>
    <property type="evidence" value="ECO:0007669"/>
    <property type="project" value="UniProtKB-ARBA"/>
</dbReference>
<dbReference type="RefSeq" id="XP_066073755.1">
    <property type="nucleotide sequence ID" value="XM_066217658.1"/>
</dbReference>
<dbReference type="GO" id="GO:0005737">
    <property type="term" value="C:cytoplasm"/>
    <property type="evidence" value="ECO:0007669"/>
    <property type="project" value="TreeGrafter"/>
</dbReference>
<name>A0AAX4JNK8_9TREE</name>
<dbReference type="EMBL" id="CP144099">
    <property type="protein sequence ID" value="WWC86992.1"/>
    <property type="molecule type" value="Genomic_DNA"/>
</dbReference>
<dbReference type="PANTHER" id="PTHR14614:SF162">
    <property type="entry name" value="EXPRESSED PROTEIN"/>
    <property type="match status" value="1"/>
</dbReference>
<dbReference type="PANTHER" id="PTHR14614">
    <property type="entry name" value="HEPATOCELLULAR CARCINOMA-ASSOCIATED ANTIGEN"/>
    <property type="match status" value="1"/>
</dbReference>